<evidence type="ECO:0000313" key="2">
    <source>
        <dbReference type="EMBL" id="ABM99783.2"/>
    </source>
</evidence>
<dbReference type="EMBL" id="CP000545">
    <property type="protein sequence ID" value="ABM99783.2"/>
    <property type="molecule type" value="Genomic_DNA"/>
</dbReference>
<feature type="compositionally biased region" description="Pro residues" evidence="1">
    <location>
        <begin position="89"/>
        <end position="98"/>
    </location>
</feature>
<feature type="region of interest" description="Disordered" evidence="1">
    <location>
        <begin position="1"/>
        <end position="104"/>
    </location>
</feature>
<dbReference type="AlphaFoldDB" id="A2RXS0"/>
<dbReference type="InterPro" id="IPR014469">
    <property type="entry name" value="DUF2271"/>
</dbReference>
<evidence type="ECO:0008006" key="4">
    <source>
        <dbReference type="Google" id="ProtNLM"/>
    </source>
</evidence>
<dbReference type="HOGENOM" id="CLU_917260_0_0_4"/>
<name>A2RXS0_BURM9</name>
<sequence length="277" mass="29378">MAGAARAGGSIDCRLPTSGRPRSAHSARPRMLGSESSVARRHAAAKGRESNAYIADKHRDTWPGMRGTGARDAGRTPGCGVRCRRTPTQRPPGRPTAGPPGDARPRLVAARAAALTQTRRTQMKHALPIAALAGALAAPSLAHARQVTFETQLADYGGDGAYVVLYVTDRAGRYQGTLWMAGRQTKYYRHLRDWYRATGGSARLDGITGASVGAGRTLRATLDVADALLDAGYEIHIDTAVEDMNENASEVVVPLNAAGAGKAVKGRGYVKSFRYSL</sequence>
<dbReference type="Proteomes" id="UP000002283">
    <property type="component" value="Chromosome II"/>
</dbReference>
<organism evidence="2 3">
    <name type="scientific">Burkholderia mallei (strain NCTC 10229)</name>
    <dbReference type="NCBI Taxonomy" id="412022"/>
    <lineage>
        <taxon>Bacteria</taxon>
        <taxon>Pseudomonadati</taxon>
        <taxon>Pseudomonadota</taxon>
        <taxon>Betaproteobacteria</taxon>
        <taxon>Burkholderiales</taxon>
        <taxon>Burkholderiaceae</taxon>
        <taxon>Burkholderia</taxon>
        <taxon>pseudomallei group</taxon>
    </lineage>
</organism>
<dbReference type="KEGG" id="bml:BMA10229_0674"/>
<accession>A2RXS0</accession>
<reference evidence="2 3" key="1">
    <citation type="submission" date="2007-01" db="EMBL/GenBank/DDBJ databases">
        <authorList>
            <person name="DeShazer D."/>
            <person name="Woods D.E."/>
            <person name="Nierman W.C."/>
        </authorList>
    </citation>
    <scope>NUCLEOTIDE SEQUENCE [LARGE SCALE GENOMIC DNA]</scope>
    <source>
        <strain evidence="2 3">NCTC 10229</strain>
    </source>
</reference>
<evidence type="ECO:0000313" key="3">
    <source>
        <dbReference type="Proteomes" id="UP000002283"/>
    </source>
</evidence>
<dbReference type="Pfam" id="PF10029">
    <property type="entry name" value="DUF2271"/>
    <property type="match status" value="1"/>
</dbReference>
<proteinExistence type="predicted"/>
<gene>
    <name evidence="2" type="ordered locus">BMA10229_0674</name>
</gene>
<protein>
    <recommendedName>
        <fullName evidence="4">Tat (Twin-arginine translocation) pathway signal sequence domain protein</fullName>
    </recommendedName>
</protein>
<evidence type="ECO:0000256" key="1">
    <source>
        <dbReference type="SAM" id="MobiDB-lite"/>
    </source>
</evidence>